<dbReference type="Pfam" id="PF04264">
    <property type="entry name" value="YceI"/>
    <property type="match status" value="1"/>
</dbReference>
<evidence type="ECO:0000259" key="1">
    <source>
        <dbReference type="SMART" id="SM00867"/>
    </source>
</evidence>
<accession>A0A1J5R2F0</accession>
<evidence type="ECO:0000313" key="2">
    <source>
        <dbReference type="EMBL" id="OIQ86116.1"/>
    </source>
</evidence>
<dbReference type="InterPro" id="IPR036761">
    <property type="entry name" value="TTHA0802/YceI-like_sf"/>
</dbReference>
<feature type="domain" description="Lipid/polyisoprenoid-binding YceI-like" evidence="1">
    <location>
        <begin position="41"/>
        <end position="210"/>
    </location>
</feature>
<protein>
    <submittedName>
        <fullName evidence="2">Protein YceI</fullName>
    </submittedName>
</protein>
<reference evidence="2" key="1">
    <citation type="submission" date="2016-10" db="EMBL/GenBank/DDBJ databases">
        <title>Sequence of Gallionella enrichment culture.</title>
        <authorList>
            <person name="Poehlein A."/>
            <person name="Muehling M."/>
            <person name="Daniel R."/>
        </authorList>
    </citation>
    <scope>NUCLEOTIDE SEQUENCE</scope>
</reference>
<dbReference type="Gene3D" id="2.40.128.110">
    <property type="entry name" value="Lipid/polyisoprenoid-binding, YceI-like"/>
    <property type="match status" value="1"/>
</dbReference>
<organism evidence="2">
    <name type="scientific">mine drainage metagenome</name>
    <dbReference type="NCBI Taxonomy" id="410659"/>
    <lineage>
        <taxon>unclassified sequences</taxon>
        <taxon>metagenomes</taxon>
        <taxon>ecological metagenomes</taxon>
    </lineage>
</organism>
<comment type="caution">
    <text evidence="2">The sequence shown here is derived from an EMBL/GenBank/DDBJ whole genome shotgun (WGS) entry which is preliminary data.</text>
</comment>
<proteinExistence type="predicted"/>
<dbReference type="SMART" id="SM00867">
    <property type="entry name" value="YceI"/>
    <property type="match status" value="1"/>
</dbReference>
<dbReference type="PANTHER" id="PTHR34406:SF1">
    <property type="entry name" value="PROTEIN YCEI"/>
    <property type="match status" value="1"/>
</dbReference>
<dbReference type="AlphaFoldDB" id="A0A1J5R2F0"/>
<gene>
    <name evidence="2" type="primary">yceI_24</name>
    <name evidence="2" type="ORF">GALL_320190</name>
</gene>
<name>A0A1J5R2F0_9ZZZZ</name>
<sequence>MKFPLKAIAATTFVAAIAAPAYAAAAPQAYGRLHDAALAGSYQVDPDHSSVQFTIGHAGVALCSGVFKKVSGSYTFDPKKPAADKADITIAVDSLDTFLPMRDEDLKKGKQFFDATEYPQIHFVSTRYVPKGRDHGLLYGDITLHGVTKPAVFKVELVGSGKVGYLPKPWGGYLSGFVATTTIDRMDFGVDAYAAGLSHKVAVRVEIEGVRQGE</sequence>
<dbReference type="EMBL" id="MLJW01000499">
    <property type="protein sequence ID" value="OIQ86116.1"/>
    <property type="molecule type" value="Genomic_DNA"/>
</dbReference>
<dbReference type="PANTHER" id="PTHR34406">
    <property type="entry name" value="PROTEIN YCEI"/>
    <property type="match status" value="1"/>
</dbReference>
<dbReference type="InterPro" id="IPR007372">
    <property type="entry name" value="Lipid/polyisoprenoid-bd_YceI"/>
</dbReference>
<dbReference type="SUPFAM" id="SSF101874">
    <property type="entry name" value="YceI-like"/>
    <property type="match status" value="1"/>
</dbReference>